<protein>
    <submittedName>
        <fullName evidence="3">Multicopper oxidase</fullName>
    </submittedName>
</protein>
<dbReference type="InterPro" id="IPR011707">
    <property type="entry name" value="Cu-oxidase-like_N"/>
</dbReference>
<evidence type="ECO:0000313" key="4">
    <source>
        <dbReference type="Proteomes" id="UP001059380"/>
    </source>
</evidence>
<organism evidence="3 4">
    <name type="scientific">Occallatibacter riparius</name>
    <dbReference type="NCBI Taxonomy" id="1002689"/>
    <lineage>
        <taxon>Bacteria</taxon>
        <taxon>Pseudomonadati</taxon>
        <taxon>Acidobacteriota</taxon>
        <taxon>Terriglobia</taxon>
        <taxon>Terriglobales</taxon>
        <taxon>Acidobacteriaceae</taxon>
        <taxon>Occallatibacter</taxon>
    </lineage>
</organism>
<feature type="domain" description="Plastocyanin-like" evidence="2">
    <location>
        <begin position="114"/>
        <end position="179"/>
    </location>
</feature>
<dbReference type="PANTHER" id="PTHR48267">
    <property type="entry name" value="CUPREDOXIN SUPERFAMILY PROTEIN"/>
    <property type="match status" value="1"/>
</dbReference>
<name>A0A9J7BN46_9BACT</name>
<dbReference type="PANTHER" id="PTHR48267:SF1">
    <property type="entry name" value="BILIRUBIN OXIDASE"/>
    <property type="match status" value="1"/>
</dbReference>
<dbReference type="GO" id="GO:0016491">
    <property type="term" value="F:oxidoreductase activity"/>
    <property type="evidence" value="ECO:0007669"/>
    <property type="project" value="InterPro"/>
</dbReference>
<proteinExistence type="predicted"/>
<evidence type="ECO:0000259" key="1">
    <source>
        <dbReference type="Pfam" id="PF07731"/>
    </source>
</evidence>
<accession>A0A9J7BN46</accession>
<dbReference type="Proteomes" id="UP001059380">
    <property type="component" value="Chromosome"/>
</dbReference>
<dbReference type="CDD" id="cd13844">
    <property type="entry name" value="CuRO_1_BOD_CotA_like"/>
    <property type="match status" value="1"/>
</dbReference>
<dbReference type="InterPro" id="IPR045087">
    <property type="entry name" value="Cu-oxidase_fam"/>
</dbReference>
<gene>
    <name evidence="3" type="ORF">MOP44_26295</name>
</gene>
<dbReference type="SUPFAM" id="SSF49503">
    <property type="entry name" value="Cupredoxins"/>
    <property type="match status" value="3"/>
</dbReference>
<dbReference type="KEGG" id="orp:MOP44_26295"/>
<dbReference type="RefSeq" id="WP_260793559.1">
    <property type="nucleotide sequence ID" value="NZ_CP093313.1"/>
</dbReference>
<dbReference type="AlphaFoldDB" id="A0A9J7BN46"/>
<keyword evidence="4" id="KW-1185">Reference proteome</keyword>
<dbReference type="InterPro" id="IPR011706">
    <property type="entry name" value="Cu-oxidase_C"/>
</dbReference>
<evidence type="ECO:0000259" key="2">
    <source>
        <dbReference type="Pfam" id="PF07732"/>
    </source>
</evidence>
<dbReference type="Pfam" id="PF07731">
    <property type="entry name" value="Cu-oxidase_2"/>
    <property type="match status" value="1"/>
</dbReference>
<dbReference type="CDD" id="cd13891">
    <property type="entry name" value="CuRO_3_CotA_like"/>
    <property type="match status" value="1"/>
</dbReference>
<dbReference type="GO" id="GO:0005507">
    <property type="term" value="F:copper ion binding"/>
    <property type="evidence" value="ECO:0007669"/>
    <property type="project" value="InterPro"/>
</dbReference>
<dbReference type="InterPro" id="IPR008972">
    <property type="entry name" value="Cupredoxin"/>
</dbReference>
<dbReference type="CDD" id="cd13868">
    <property type="entry name" value="CuRO_2_CotA_like"/>
    <property type="match status" value="1"/>
</dbReference>
<reference evidence="3" key="1">
    <citation type="submission" date="2021-04" db="EMBL/GenBank/DDBJ databases">
        <title>Phylogenetic analysis of Acidobacteriaceae.</title>
        <authorList>
            <person name="Qiu L."/>
            <person name="Zhang Q."/>
        </authorList>
    </citation>
    <scope>NUCLEOTIDE SEQUENCE</scope>
    <source>
        <strain evidence="3">DSM 25168</strain>
    </source>
</reference>
<evidence type="ECO:0000313" key="3">
    <source>
        <dbReference type="EMBL" id="UWZ84055.1"/>
    </source>
</evidence>
<sequence>MDPSPAMSRAPIQVERFLDRLPIPRRIVPYGTKKGVKLYRVRAAEFTARLHSQLPAARLWGYDRQYPGPVFEALQGEPIEVEWENGLPQRHLFQVDRRIHGAMAPVPEVRMVPHLHGARTESESDGLPEKWFTPGESRRYSYPNEQRAATLWYHDHALGITRLNVYAGLSGFYLLRDREEMGMDLPKDDYEIPLLLQDRTVDASGVLLYLPTHEDGKELPPGQWGPEFFGNLPVVNGAIAPYLEVEPRPYRFRVLNGANARFFELTFNLGRDASHPSLVDFQQIGTDGGLLPAPASLNRLLLGPAERADIVVDFSRHAGRTLTLQNSAWAPYPGWTMFNIRPQPVPELMQFRVSLPVRPNRAAVNVKPVAFARLDEKASVRTRDFVLSERVDGFGRSLGVRIDGKGYDDPVSETVKLGTVETWRFINTTDDAHPMHLHLVQFQILHRRTFDTLAFPRVLQFVGNPRPPAANEAGWKDTAIVRPNEVLSILVPFEGYAGRYVFHCHMLEHEDNDMMRPYVVVR</sequence>
<dbReference type="Pfam" id="PF07732">
    <property type="entry name" value="Cu-oxidase_3"/>
    <property type="match status" value="1"/>
</dbReference>
<feature type="domain" description="Plastocyanin-like" evidence="1">
    <location>
        <begin position="407"/>
        <end position="520"/>
    </location>
</feature>
<dbReference type="EMBL" id="CP093313">
    <property type="protein sequence ID" value="UWZ84055.1"/>
    <property type="molecule type" value="Genomic_DNA"/>
</dbReference>
<dbReference type="Gene3D" id="2.60.40.420">
    <property type="entry name" value="Cupredoxins - blue copper proteins"/>
    <property type="match status" value="3"/>
</dbReference>